<gene>
    <name evidence="2" type="ORF">AND_000426</name>
</gene>
<dbReference type="AlphaFoldDB" id="W5JTK7"/>
<name>W5JTK7_ANODA</name>
<reference evidence="2" key="3">
    <citation type="journal article" date="2013" name="Nucleic Acids Res.">
        <title>The genome of Anopheles darlingi, the main neotropical malaria vector.</title>
        <authorList>
            <person name="Marinotti O."/>
            <person name="Cerqueira G.C."/>
            <person name="de Almeida L.G."/>
            <person name="Ferro M.I."/>
            <person name="Loreto E.L."/>
            <person name="Zaha A."/>
            <person name="Teixeira S.M."/>
            <person name="Wespiser A.R."/>
            <person name="Almeida E Silva A."/>
            <person name="Schlindwein A.D."/>
            <person name="Pacheco A.C."/>
            <person name="Silva A.L."/>
            <person name="Graveley B.R."/>
            <person name="Walenz B.P."/>
            <person name="Lima Bde A."/>
            <person name="Ribeiro C.A."/>
            <person name="Nunes-Silva C.G."/>
            <person name="de Carvalho C.R."/>
            <person name="Soares C.M."/>
            <person name="de Menezes C.B."/>
            <person name="Matiolli C."/>
            <person name="Caffrey D."/>
            <person name="Araujo D.A."/>
            <person name="de Oliveira D.M."/>
            <person name="Golenbock D."/>
            <person name="Grisard E.C."/>
            <person name="Fantinatti-Garboggini F."/>
            <person name="de Carvalho F.M."/>
            <person name="Barcellos F.G."/>
            <person name="Prosdocimi F."/>
            <person name="May G."/>
            <person name="Azevedo Junior G.M."/>
            <person name="Guimaraes G.M."/>
            <person name="Goldman G.H."/>
            <person name="Padilha I.Q."/>
            <person name="Batista Jda S."/>
            <person name="Ferro J.A."/>
            <person name="Ribeiro J.M."/>
            <person name="Fietto J.L."/>
            <person name="Dabbas K.M."/>
            <person name="Cerdeira L."/>
            <person name="Agnez-Lima L.F."/>
            <person name="Brocchi M."/>
            <person name="de Carvalho M.O."/>
            <person name="Teixeira Mde M."/>
            <person name="Diniz Maia Mde M."/>
            <person name="Goldman M.H."/>
            <person name="Cruz Schneider M.P."/>
            <person name="Felipe M.S."/>
            <person name="Hungria M."/>
            <person name="Nicolas M.F."/>
            <person name="Pereira M."/>
            <person name="Montes M.A."/>
            <person name="Cantao M.E."/>
            <person name="Vincentz M."/>
            <person name="Rafael M.S."/>
            <person name="Silverman N."/>
            <person name="Stoco P.H."/>
            <person name="Souza R.C."/>
            <person name="Vicentini R."/>
            <person name="Gazzinelli R.T."/>
            <person name="Neves Rde O."/>
            <person name="Silva R."/>
            <person name="Astolfi-Filho S."/>
            <person name="Maciel T.E."/>
            <person name="Urmenyi T.P."/>
            <person name="Tadei W.P."/>
            <person name="Camargo E.P."/>
            <person name="de Vasconcelos A.T."/>
        </authorList>
    </citation>
    <scope>NUCLEOTIDE SEQUENCE</scope>
</reference>
<reference evidence="2 4" key="1">
    <citation type="journal article" date="2010" name="BMC Genomics">
        <title>Combination of measures distinguishes pre-miRNAs from other stem-loops in the genome of the newly sequenced Anopheles darlingi.</title>
        <authorList>
            <person name="Mendes N.D."/>
            <person name="Freitas A.T."/>
            <person name="Vasconcelos A.T."/>
            <person name="Sagot M.F."/>
        </authorList>
    </citation>
    <scope>NUCLEOTIDE SEQUENCE</scope>
</reference>
<sequence>MYPGVSRRKDEFGGSEGSKDRRPTFLNSLRQSIDHPTQDRQASAAGGEIGAISFERSACQLEGVYIASHRISRSRDRRAFKTGKLKCTSGMIEFIGHWFRSVKERVDRLKLKPDYRGSSTSNRSRYIPLEAEAISSLRRGSRWLSLRCGVSASDERQLSAGCAR</sequence>
<dbReference type="Proteomes" id="UP000000673">
    <property type="component" value="Unassembled WGS sequence"/>
</dbReference>
<protein>
    <submittedName>
        <fullName evidence="2 3">Uncharacterized protein</fullName>
    </submittedName>
</protein>
<reference evidence="2" key="2">
    <citation type="submission" date="2010-05" db="EMBL/GenBank/DDBJ databases">
        <authorList>
            <person name="Almeida L.G."/>
            <person name="Nicolas M.F."/>
            <person name="Souza R.C."/>
            <person name="Vasconcelos A.T.R."/>
        </authorList>
    </citation>
    <scope>NUCLEOTIDE SEQUENCE</scope>
</reference>
<proteinExistence type="predicted"/>
<organism evidence="2">
    <name type="scientific">Anopheles darlingi</name>
    <name type="common">Mosquito</name>
    <dbReference type="NCBI Taxonomy" id="43151"/>
    <lineage>
        <taxon>Eukaryota</taxon>
        <taxon>Metazoa</taxon>
        <taxon>Ecdysozoa</taxon>
        <taxon>Arthropoda</taxon>
        <taxon>Hexapoda</taxon>
        <taxon>Insecta</taxon>
        <taxon>Pterygota</taxon>
        <taxon>Neoptera</taxon>
        <taxon>Endopterygota</taxon>
        <taxon>Diptera</taxon>
        <taxon>Nematocera</taxon>
        <taxon>Culicoidea</taxon>
        <taxon>Culicidae</taxon>
        <taxon>Anophelinae</taxon>
        <taxon>Anopheles</taxon>
    </lineage>
</organism>
<dbReference type="EMBL" id="ADMH02000120">
    <property type="protein sequence ID" value="ETN67702.1"/>
    <property type="molecule type" value="Genomic_DNA"/>
</dbReference>
<reference evidence="3" key="4">
    <citation type="submission" date="2015-06" db="UniProtKB">
        <authorList>
            <consortium name="EnsemblMetazoa"/>
        </authorList>
    </citation>
    <scope>IDENTIFICATION</scope>
</reference>
<dbReference type="HOGENOM" id="CLU_1620413_0_0_1"/>
<keyword evidence="4" id="KW-1185">Reference proteome</keyword>
<evidence type="ECO:0000313" key="3">
    <source>
        <dbReference type="EnsemblMetazoa" id="ADAC000426-PA"/>
    </source>
</evidence>
<evidence type="ECO:0000313" key="4">
    <source>
        <dbReference type="Proteomes" id="UP000000673"/>
    </source>
</evidence>
<dbReference type="EnsemblMetazoa" id="ADAC000426-RA">
    <property type="protein sequence ID" value="ADAC000426-PA"/>
    <property type="gene ID" value="ADAC000426"/>
</dbReference>
<feature type="region of interest" description="Disordered" evidence="1">
    <location>
        <begin position="1"/>
        <end position="25"/>
    </location>
</feature>
<accession>W5JTK7</accession>
<evidence type="ECO:0000256" key="1">
    <source>
        <dbReference type="SAM" id="MobiDB-lite"/>
    </source>
</evidence>
<dbReference type="VEuPathDB" id="VectorBase:ADAC000426"/>
<feature type="compositionally biased region" description="Basic and acidic residues" evidence="1">
    <location>
        <begin position="7"/>
        <end position="23"/>
    </location>
</feature>
<evidence type="ECO:0000313" key="2">
    <source>
        <dbReference type="EMBL" id="ETN67702.1"/>
    </source>
</evidence>